<proteinExistence type="predicted"/>
<dbReference type="Proteomes" id="UP000271087">
    <property type="component" value="Unassembled WGS sequence"/>
</dbReference>
<reference evidence="2 3" key="2">
    <citation type="submission" date="2018-08" db="EMBL/GenBank/DDBJ databases">
        <authorList>
            <person name="Laetsch R D."/>
            <person name="Stevens L."/>
            <person name="Kumar S."/>
            <person name="Blaxter L. M."/>
        </authorList>
    </citation>
    <scope>NUCLEOTIDE SEQUENCE [LARGE SCALE GENOMIC DNA]</scope>
</reference>
<accession>A0A182ER47</accession>
<sequence>MNSFLRIYYVYKHQRSSSLSNTTESCQMKITTLRKCFLNATPQLLIRFGNILLDLAKGQLVNDLDSVLREMFPSIKNGQFSDEIDERQNDTSDDSRELASVESESQETTELIKLIHTESANRFERGFSRELTPDEVTVSF</sequence>
<gene>
    <name evidence="2" type="ORF">NOO_LOCUS10612</name>
</gene>
<name>A0A182ER47_ONCOC</name>
<feature type="compositionally biased region" description="Basic and acidic residues" evidence="1">
    <location>
        <begin position="86"/>
        <end position="99"/>
    </location>
</feature>
<evidence type="ECO:0000313" key="4">
    <source>
        <dbReference type="WBParaSite" id="nOo.2.0.1.t10612-RA"/>
    </source>
</evidence>
<protein>
    <submittedName>
        <fullName evidence="2 4">Uncharacterized protein</fullName>
    </submittedName>
</protein>
<evidence type="ECO:0000313" key="2">
    <source>
        <dbReference type="EMBL" id="VDM94339.1"/>
    </source>
</evidence>
<dbReference type="WBParaSite" id="nOo.2.0.1.t10612-RA">
    <property type="protein sequence ID" value="nOo.2.0.1.t10612-RA"/>
    <property type="gene ID" value="nOo.2.0.1.g10612"/>
</dbReference>
<organism evidence="4">
    <name type="scientific">Onchocerca ochengi</name>
    <name type="common">Filarial nematode worm</name>
    <dbReference type="NCBI Taxonomy" id="42157"/>
    <lineage>
        <taxon>Eukaryota</taxon>
        <taxon>Metazoa</taxon>
        <taxon>Ecdysozoa</taxon>
        <taxon>Nematoda</taxon>
        <taxon>Chromadorea</taxon>
        <taxon>Rhabditida</taxon>
        <taxon>Spirurina</taxon>
        <taxon>Spiruromorpha</taxon>
        <taxon>Filarioidea</taxon>
        <taxon>Onchocercidae</taxon>
        <taxon>Onchocerca</taxon>
    </lineage>
</organism>
<dbReference type="OrthoDB" id="10471750at2759"/>
<keyword evidence="3" id="KW-1185">Reference proteome</keyword>
<feature type="region of interest" description="Disordered" evidence="1">
    <location>
        <begin position="79"/>
        <end position="107"/>
    </location>
</feature>
<evidence type="ECO:0000256" key="1">
    <source>
        <dbReference type="SAM" id="MobiDB-lite"/>
    </source>
</evidence>
<reference evidence="4" key="1">
    <citation type="submission" date="2016-06" db="UniProtKB">
        <authorList>
            <consortium name="WormBaseParasite"/>
        </authorList>
    </citation>
    <scope>IDENTIFICATION</scope>
</reference>
<evidence type="ECO:0000313" key="3">
    <source>
        <dbReference type="Proteomes" id="UP000271087"/>
    </source>
</evidence>
<dbReference type="AlphaFoldDB" id="A0A182ER47"/>
<dbReference type="EMBL" id="UYRW01006268">
    <property type="protein sequence ID" value="VDM94339.1"/>
    <property type="molecule type" value="Genomic_DNA"/>
</dbReference>